<dbReference type="AlphaFoldDB" id="A0A0F9AXB6"/>
<protein>
    <recommendedName>
        <fullName evidence="1">3-keto-alpha-glucoside-1,2-lyase/3-keto-2-hydroxy-glucal hydratase domain-containing protein</fullName>
    </recommendedName>
</protein>
<dbReference type="EMBL" id="LAZR01040534">
    <property type="protein sequence ID" value="KKL14249.1"/>
    <property type="molecule type" value="Genomic_DNA"/>
</dbReference>
<dbReference type="InterPro" id="IPR010496">
    <property type="entry name" value="AL/BT2_dom"/>
</dbReference>
<accession>A0A0F9AXB6</accession>
<organism evidence="2">
    <name type="scientific">marine sediment metagenome</name>
    <dbReference type="NCBI Taxonomy" id="412755"/>
    <lineage>
        <taxon>unclassified sequences</taxon>
        <taxon>metagenomes</taxon>
        <taxon>ecological metagenomes</taxon>
    </lineage>
</organism>
<evidence type="ECO:0000313" key="2">
    <source>
        <dbReference type="EMBL" id="KKL14249.1"/>
    </source>
</evidence>
<sequence length="366" mass="40642">FATGVPLAAAEQSCCHEVPWGTVTVAVHDGRLITTGGDPQHPSAFALDKVLGDEVQEAVLGAAVLLRTPAPTYAARNVNVKLQVGSSGPIEVKVRDKVVVSREESKPYEPVQLQAEVELLGQTPIRIKVSRPKQGPWLVRVRVERLEEGGEKLHCLCRANVRNSSQHDQGEEEELNMDYVFDHAKSVSLLDGKTLTGWNCSVPKFRVEDGAIVTSGQTNERACYYLLTDKEYGDFELSLKVKMQGGNSGIYIRSHREPGSVDAHGYQLDVGGGVWGMLYDERGTRIIGMTQRSMPPGFEPTGWVECRIRCVGSRIQYWLDGHKTIDHVEEDTQIPQKGSIGLQFHSWSAHPFEVQFKDIRIKELAR</sequence>
<feature type="domain" description="3-keto-alpha-glucoside-1,2-lyase/3-keto-2-hydroxy-glucal hydratase" evidence="1">
    <location>
        <begin position="186"/>
        <end position="362"/>
    </location>
</feature>
<gene>
    <name evidence="2" type="ORF">LCGC14_2517620</name>
</gene>
<comment type="caution">
    <text evidence="2">The sequence shown here is derived from an EMBL/GenBank/DDBJ whole genome shotgun (WGS) entry which is preliminary data.</text>
</comment>
<dbReference type="Pfam" id="PF06439">
    <property type="entry name" value="3keto-disac_hyd"/>
    <property type="match status" value="1"/>
</dbReference>
<reference evidence="2" key="1">
    <citation type="journal article" date="2015" name="Nature">
        <title>Complex archaea that bridge the gap between prokaryotes and eukaryotes.</title>
        <authorList>
            <person name="Spang A."/>
            <person name="Saw J.H."/>
            <person name="Jorgensen S.L."/>
            <person name="Zaremba-Niedzwiedzka K."/>
            <person name="Martijn J."/>
            <person name="Lind A.E."/>
            <person name="van Eijk R."/>
            <person name="Schleper C."/>
            <person name="Guy L."/>
            <person name="Ettema T.J."/>
        </authorList>
    </citation>
    <scope>NUCLEOTIDE SEQUENCE</scope>
</reference>
<dbReference type="Gene3D" id="2.60.120.560">
    <property type="entry name" value="Exo-inulinase, domain 1"/>
    <property type="match status" value="1"/>
</dbReference>
<dbReference type="GO" id="GO:0016787">
    <property type="term" value="F:hydrolase activity"/>
    <property type="evidence" value="ECO:0007669"/>
    <property type="project" value="InterPro"/>
</dbReference>
<evidence type="ECO:0000259" key="1">
    <source>
        <dbReference type="Pfam" id="PF06439"/>
    </source>
</evidence>
<feature type="non-terminal residue" evidence="2">
    <location>
        <position position="1"/>
    </location>
</feature>
<proteinExistence type="predicted"/>
<name>A0A0F9AXB6_9ZZZZ</name>